<evidence type="ECO:0008006" key="4">
    <source>
        <dbReference type="Google" id="ProtNLM"/>
    </source>
</evidence>
<comment type="caution">
    <text evidence="2">The sequence shown here is derived from an EMBL/GenBank/DDBJ whole genome shotgun (WGS) entry which is preliminary data.</text>
</comment>
<dbReference type="InterPro" id="IPR019734">
    <property type="entry name" value="TPR_rpt"/>
</dbReference>
<feature type="repeat" description="TPR" evidence="1">
    <location>
        <begin position="40"/>
        <end position="73"/>
    </location>
</feature>
<dbReference type="PROSITE" id="PS50005">
    <property type="entry name" value="TPR"/>
    <property type="match status" value="1"/>
</dbReference>
<organism evidence="2 3">
    <name type="scientific">candidate division TA06 bacterium SM23_40</name>
    <dbReference type="NCBI Taxonomy" id="1703774"/>
    <lineage>
        <taxon>Bacteria</taxon>
        <taxon>Bacteria division TA06</taxon>
    </lineage>
</organism>
<name>A0A0S8G803_UNCT6</name>
<proteinExistence type="predicted"/>
<dbReference type="SUPFAM" id="SSF48452">
    <property type="entry name" value="TPR-like"/>
    <property type="match status" value="1"/>
</dbReference>
<sequence length="366" mass="41671">MNAGRPSVVAQERLTLSVLSLLFLVSAGACRGAEQPADSLSLVVEWGLDFAYHEEYEDAMEMFRQAERFDPGGPASPFFQAGLLEMRMVDYGTDDGEEEFMALIGETIRRASGQLKDDPENAWSHFFLGSAYGYRATHQVRKARYLSAFRDGMRAIGSLGRAVECDSTLYDAYLGLGGYHYLKTKLARFLTWLPFVPDDRERGMEEVRLAMERGKYARIAAQDALIWFLVEEQRHEEAVALVSDLVAAYPDSRTFAWSSARVMEAKEDWQRAEQAWRRLLELILEDEKASSSLNLVTCRYGLAEALYELERYDETLEECRAVLILARNPDPDKRFAQIIEQAWDLLRRTEEKIAEIGTGEKLVGER</sequence>
<reference evidence="2 3" key="1">
    <citation type="journal article" date="2015" name="Microbiome">
        <title>Genomic resolution of linkages in carbon, nitrogen, and sulfur cycling among widespread estuary sediment bacteria.</title>
        <authorList>
            <person name="Baker B.J."/>
            <person name="Lazar C.S."/>
            <person name="Teske A.P."/>
            <person name="Dick G.J."/>
        </authorList>
    </citation>
    <scope>NUCLEOTIDE SEQUENCE [LARGE SCALE GENOMIC DNA]</scope>
    <source>
        <strain evidence="2">SM23_40</strain>
    </source>
</reference>
<evidence type="ECO:0000256" key="1">
    <source>
        <dbReference type="PROSITE-ProRule" id="PRU00339"/>
    </source>
</evidence>
<keyword evidence="1" id="KW-0802">TPR repeat</keyword>
<gene>
    <name evidence="2" type="ORF">AMJ82_07555</name>
</gene>
<dbReference type="PROSITE" id="PS51257">
    <property type="entry name" value="PROKAR_LIPOPROTEIN"/>
    <property type="match status" value="1"/>
</dbReference>
<evidence type="ECO:0000313" key="3">
    <source>
        <dbReference type="Proteomes" id="UP000051717"/>
    </source>
</evidence>
<accession>A0A0S8G803</accession>
<dbReference type="AlphaFoldDB" id="A0A0S8G803"/>
<dbReference type="InterPro" id="IPR011990">
    <property type="entry name" value="TPR-like_helical_dom_sf"/>
</dbReference>
<dbReference type="Proteomes" id="UP000051717">
    <property type="component" value="Unassembled WGS sequence"/>
</dbReference>
<dbReference type="Gene3D" id="1.25.40.10">
    <property type="entry name" value="Tetratricopeptide repeat domain"/>
    <property type="match status" value="2"/>
</dbReference>
<protein>
    <recommendedName>
        <fullName evidence="4">Tetratricopeptide repeat protein</fullName>
    </recommendedName>
</protein>
<dbReference type="EMBL" id="LJUI01000063">
    <property type="protein sequence ID" value="KPK68721.1"/>
    <property type="molecule type" value="Genomic_DNA"/>
</dbReference>
<evidence type="ECO:0000313" key="2">
    <source>
        <dbReference type="EMBL" id="KPK68721.1"/>
    </source>
</evidence>